<sequence length="517" mass="58738">MVLMPLIFFLVVQLVPSASLYRPLQGDIRVVKGQQNAPFNYATSLPGKYLYLVSGIHNVTLENGHCSTPFFTCTYNEVDSTQTNVKMTGYMSYGLKWVTFMGASNQVPIAVVFFTDDVWNDLGAGSIQPQYSVPLIVRAHGLPSVTLTCSIFASNPKYNLYTGVDNVLYYSAKPAKDETKEHKQILNLEARNILMHKVITLTVKKKFDIDFYSCNVGDHWLTHTIDWIARLLNTVWRLTPAPTMSCIASLQLSFSSVRCEKSKEEADWNKAIKLRRFRKRSWPNLSFGLRHTASVPCYQEDASKDIAAIIPQTRPGKSRSKSMTLLQVALFLVALTVTDCAGTYTTLPGDTRIVKARESEAFNYKTTLPDYTDMMTVTLRGKMSSKLKWATFRGPQDLVPITVLFFVNNIWNDSTAAKTEDNKTVELVNRHVTFQVTLYTGEKMQKYYQLRLVGKPFDKTAQYEQMLNLEVRNILLHKVLTLTVKQKDAIDFYTCKVGDKYLTHTIDWTSTASKWIE</sequence>
<proteinExistence type="predicted"/>
<dbReference type="Proteomes" id="UP000274429">
    <property type="component" value="Unassembled WGS sequence"/>
</dbReference>
<dbReference type="AlphaFoldDB" id="A0A0R3WJR6"/>
<dbReference type="EMBL" id="UYWX01000132">
    <property type="protein sequence ID" value="VDM17191.1"/>
    <property type="molecule type" value="Genomic_DNA"/>
</dbReference>
<accession>A0A0R3WJR6</accession>
<feature type="chain" id="PRO_5043132886" evidence="1">
    <location>
        <begin position="21"/>
        <end position="517"/>
    </location>
</feature>
<reference evidence="4" key="1">
    <citation type="submission" date="2017-02" db="UniProtKB">
        <authorList>
            <consortium name="WormBaseParasite"/>
        </authorList>
    </citation>
    <scope>IDENTIFICATION</scope>
</reference>
<organism evidence="4">
    <name type="scientific">Hydatigena taeniaeformis</name>
    <name type="common">Feline tapeworm</name>
    <name type="synonym">Taenia taeniaeformis</name>
    <dbReference type="NCBI Taxonomy" id="6205"/>
    <lineage>
        <taxon>Eukaryota</taxon>
        <taxon>Metazoa</taxon>
        <taxon>Spiralia</taxon>
        <taxon>Lophotrochozoa</taxon>
        <taxon>Platyhelminthes</taxon>
        <taxon>Cestoda</taxon>
        <taxon>Eucestoda</taxon>
        <taxon>Cyclophyllidea</taxon>
        <taxon>Taeniidae</taxon>
        <taxon>Hydatigera</taxon>
    </lineage>
</organism>
<evidence type="ECO:0000313" key="4">
    <source>
        <dbReference type="WBParaSite" id="TTAC_0000092901-mRNA-1"/>
    </source>
</evidence>
<name>A0A0R3WJR6_HYDTA</name>
<dbReference type="WBParaSite" id="TTAC_0000092901-mRNA-1">
    <property type="protein sequence ID" value="TTAC_0000092901-mRNA-1"/>
    <property type="gene ID" value="TTAC_0000092901"/>
</dbReference>
<gene>
    <name evidence="2" type="ORF">TTAC_LOCUS930</name>
</gene>
<reference evidence="2 3" key="2">
    <citation type="submission" date="2018-11" db="EMBL/GenBank/DDBJ databases">
        <authorList>
            <consortium name="Pathogen Informatics"/>
        </authorList>
    </citation>
    <scope>NUCLEOTIDE SEQUENCE [LARGE SCALE GENOMIC DNA]</scope>
</reference>
<feature type="signal peptide" evidence="1">
    <location>
        <begin position="1"/>
        <end position="20"/>
    </location>
</feature>
<keyword evidence="1" id="KW-0732">Signal</keyword>
<keyword evidence="3" id="KW-1185">Reference proteome</keyword>
<evidence type="ECO:0000313" key="3">
    <source>
        <dbReference type="Proteomes" id="UP000274429"/>
    </source>
</evidence>
<dbReference type="OrthoDB" id="6233505at2759"/>
<protein>
    <submittedName>
        <fullName evidence="4">Ig-like domain-containing protein</fullName>
    </submittedName>
</protein>
<evidence type="ECO:0000256" key="1">
    <source>
        <dbReference type="SAM" id="SignalP"/>
    </source>
</evidence>
<evidence type="ECO:0000313" key="2">
    <source>
        <dbReference type="EMBL" id="VDM17191.1"/>
    </source>
</evidence>